<comment type="caution">
    <text evidence="1">The sequence shown here is derived from an EMBL/GenBank/DDBJ whole genome shotgun (WGS) entry which is preliminary data.</text>
</comment>
<dbReference type="EMBL" id="ML996124">
    <property type="protein sequence ID" value="KAF2736549.1"/>
    <property type="molecule type" value="Genomic_DNA"/>
</dbReference>
<dbReference type="OrthoDB" id="3797219at2759"/>
<evidence type="ECO:0000313" key="1">
    <source>
        <dbReference type="EMBL" id="KAF2736549.1"/>
    </source>
</evidence>
<accession>A0A9P4R4H3</accession>
<keyword evidence="2" id="KW-1185">Reference proteome</keyword>
<gene>
    <name evidence="1" type="ORF">EJ04DRAFT_562407</name>
</gene>
<evidence type="ECO:0000313" key="2">
    <source>
        <dbReference type="Proteomes" id="UP000799444"/>
    </source>
</evidence>
<dbReference type="AlphaFoldDB" id="A0A9P4R4H3"/>
<protein>
    <submittedName>
        <fullName evidence="1">Uncharacterized protein</fullName>
    </submittedName>
</protein>
<sequence length="128" mass="13563">MSTPQTTKQSPTTPQETAVLTMISPLQHQGHSFAGICPYHTPLIRLQPQGELTANMKPMQRFLSMAAGDHPVSLTGNTRVGTSLSAGCTCGQISRDVMEALTRIAILGLSSDAPRELSCDIGADMSPP</sequence>
<reference evidence="1" key="1">
    <citation type="journal article" date="2020" name="Stud. Mycol.">
        <title>101 Dothideomycetes genomes: a test case for predicting lifestyles and emergence of pathogens.</title>
        <authorList>
            <person name="Haridas S."/>
            <person name="Albert R."/>
            <person name="Binder M."/>
            <person name="Bloem J."/>
            <person name="Labutti K."/>
            <person name="Salamov A."/>
            <person name="Andreopoulos B."/>
            <person name="Baker S."/>
            <person name="Barry K."/>
            <person name="Bills G."/>
            <person name="Bluhm B."/>
            <person name="Cannon C."/>
            <person name="Castanera R."/>
            <person name="Culley D."/>
            <person name="Daum C."/>
            <person name="Ezra D."/>
            <person name="Gonzalez J."/>
            <person name="Henrissat B."/>
            <person name="Kuo A."/>
            <person name="Liang C."/>
            <person name="Lipzen A."/>
            <person name="Lutzoni F."/>
            <person name="Magnuson J."/>
            <person name="Mondo S."/>
            <person name="Nolan M."/>
            <person name="Ohm R."/>
            <person name="Pangilinan J."/>
            <person name="Park H.-J."/>
            <person name="Ramirez L."/>
            <person name="Alfaro M."/>
            <person name="Sun H."/>
            <person name="Tritt A."/>
            <person name="Yoshinaga Y."/>
            <person name="Zwiers L.-H."/>
            <person name="Turgeon B."/>
            <person name="Goodwin S."/>
            <person name="Spatafora J."/>
            <person name="Crous P."/>
            <person name="Grigoriev I."/>
        </authorList>
    </citation>
    <scope>NUCLEOTIDE SEQUENCE</scope>
    <source>
        <strain evidence="1">CBS 125425</strain>
    </source>
</reference>
<organism evidence="1 2">
    <name type="scientific">Polyplosphaeria fusca</name>
    <dbReference type="NCBI Taxonomy" id="682080"/>
    <lineage>
        <taxon>Eukaryota</taxon>
        <taxon>Fungi</taxon>
        <taxon>Dikarya</taxon>
        <taxon>Ascomycota</taxon>
        <taxon>Pezizomycotina</taxon>
        <taxon>Dothideomycetes</taxon>
        <taxon>Pleosporomycetidae</taxon>
        <taxon>Pleosporales</taxon>
        <taxon>Tetraplosphaeriaceae</taxon>
        <taxon>Polyplosphaeria</taxon>
    </lineage>
</organism>
<dbReference type="Proteomes" id="UP000799444">
    <property type="component" value="Unassembled WGS sequence"/>
</dbReference>
<proteinExistence type="predicted"/>
<name>A0A9P4R4H3_9PLEO</name>